<comment type="caution">
    <text evidence="2">The sequence shown here is derived from an EMBL/GenBank/DDBJ whole genome shotgun (WGS) entry which is preliminary data.</text>
</comment>
<dbReference type="AlphaFoldDB" id="A0A1Y1W7T8"/>
<keyword evidence="3" id="KW-1185">Reference proteome</keyword>
<protein>
    <submittedName>
        <fullName evidence="2">Uncharacterized protein</fullName>
    </submittedName>
</protein>
<sequence length="107" mass="11026">MGSSVLSGDATAGIAIGIIITFLIIVFAIQILANIRSRRQNTLGAGHFTKPPMAPPAKISTLSVKAAVVKPSIPGDIGSGKGAGELRWIPADKSAVPKDTITEVIDH</sequence>
<evidence type="ECO:0000313" key="3">
    <source>
        <dbReference type="Proteomes" id="UP000193922"/>
    </source>
</evidence>
<accession>A0A1Y1W7T8</accession>
<proteinExistence type="predicted"/>
<keyword evidence="1" id="KW-0472">Membrane</keyword>
<feature type="transmembrane region" description="Helical" evidence="1">
    <location>
        <begin position="12"/>
        <end position="33"/>
    </location>
</feature>
<keyword evidence="1" id="KW-0812">Transmembrane</keyword>
<dbReference type="EMBL" id="MCFD01000007">
    <property type="protein sequence ID" value="ORX69398.1"/>
    <property type="molecule type" value="Genomic_DNA"/>
</dbReference>
<name>A0A1Y1W7T8_9FUNG</name>
<dbReference type="RefSeq" id="XP_040743086.1">
    <property type="nucleotide sequence ID" value="XM_040885547.1"/>
</dbReference>
<evidence type="ECO:0000313" key="2">
    <source>
        <dbReference type="EMBL" id="ORX69398.1"/>
    </source>
</evidence>
<keyword evidence="1" id="KW-1133">Transmembrane helix</keyword>
<gene>
    <name evidence="2" type="ORF">DL89DRAFT_257658</name>
</gene>
<organism evidence="2 3">
    <name type="scientific">Linderina pennispora</name>
    <dbReference type="NCBI Taxonomy" id="61395"/>
    <lineage>
        <taxon>Eukaryota</taxon>
        <taxon>Fungi</taxon>
        <taxon>Fungi incertae sedis</taxon>
        <taxon>Zoopagomycota</taxon>
        <taxon>Kickxellomycotina</taxon>
        <taxon>Kickxellomycetes</taxon>
        <taxon>Kickxellales</taxon>
        <taxon>Kickxellaceae</taxon>
        <taxon>Linderina</taxon>
    </lineage>
</organism>
<evidence type="ECO:0000256" key="1">
    <source>
        <dbReference type="SAM" id="Phobius"/>
    </source>
</evidence>
<reference evidence="2 3" key="1">
    <citation type="submission" date="2016-07" db="EMBL/GenBank/DDBJ databases">
        <title>Pervasive Adenine N6-methylation of Active Genes in Fungi.</title>
        <authorList>
            <consortium name="DOE Joint Genome Institute"/>
            <person name="Mondo S.J."/>
            <person name="Dannebaum R.O."/>
            <person name="Kuo R.C."/>
            <person name="Labutti K."/>
            <person name="Haridas S."/>
            <person name="Kuo A."/>
            <person name="Salamov A."/>
            <person name="Ahrendt S.R."/>
            <person name="Lipzen A."/>
            <person name="Sullivan W."/>
            <person name="Andreopoulos W.B."/>
            <person name="Clum A."/>
            <person name="Lindquist E."/>
            <person name="Daum C."/>
            <person name="Ramamoorthy G.K."/>
            <person name="Gryganskyi A."/>
            <person name="Culley D."/>
            <person name="Magnuson J.K."/>
            <person name="James T.Y."/>
            <person name="O'Malley M.A."/>
            <person name="Stajich J.E."/>
            <person name="Spatafora J.W."/>
            <person name="Visel A."/>
            <person name="Grigoriev I.V."/>
        </authorList>
    </citation>
    <scope>NUCLEOTIDE SEQUENCE [LARGE SCALE GENOMIC DNA]</scope>
    <source>
        <strain evidence="2 3">ATCC 12442</strain>
    </source>
</reference>
<dbReference type="Proteomes" id="UP000193922">
    <property type="component" value="Unassembled WGS sequence"/>
</dbReference>
<dbReference type="GeneID" id="63802195"/>